<organism evidence="2 3">
    <name type="scientific">Williamsia marianensis</name>
    <dbReference type="NCBI Taxonomy" id="85044"/>
    <lineage>
        <taxon>Bacteria</taxon>
        <taxon>Bacillati</taxon>
        <taxon>Actinomycetota</taxon>
        <taxon>Actinomycetes</taxon>
        <taxon>Mycobacteriales</taxon>
        <taxon>Nocardiaceae</taxon>
        <taxon>Williamsia</taxon>
    </lineage>
</organism>
<proteinExistence type="predicted"/>
<name>A0A495K5S7_WILMA</name>
<evidence type="ECO:0000256" key="1">
    <source>
        <dbReference type="SAM" id="SignalP"/>
    </source>
</evidence>
<keyword evidence="1" id="KW-0732">Signal</keyword>
<feature type="signal peptide" evidence="1">
    <location>
        <begin position="1"/>
        <end position="22"/>
    </location>
</feature>
<evidence type="ECO:0000313" key="3">
    <source>
        <dbReference type="Proteomes" id="UP000274762"/>
    </source>
</evidence>
<dbReference type="RefSeq" id="WP_062795516.1">
    <property type="nucleotide sequence ID" value="NZ_CBCRXS010000003.1"/>
</dbReference>
<dbReference type="Proteomes" id="UP000274762">
    <property type="component" value="Unassembled WGS sequence"/>
</dbReference>
<dbReference type="AlphaFoldDB" id="A0A495K5S7"/>
<evidence type="ECO:0008006" key="4">
    <source>
        <dbReference type="Google" id="ProtNLM"/>
    </source>
</evidence>
<evidence type="ECO:0000313" key="2">
    <source>
        <dbReference type="EMBL" id="RKR96650.1"/>
    </source>
</evidence>
<gene>
    <name evidence="2" type="ORF">DFJ75_3503</name>
</gene>
<dbReference type="EMBL" id="RBKV01000001">
    <property type="protein sequence ID" value="RKR96650.1"/>
    <property type="molecule type" value="Genomic_DNA"/>
</dbReference>
<accession>A0A495K5S7</accession>
<sequence>MSGKHRLIYGACTSLLSAITIASTGGCSLNGQEQEAQGAIKSEAEARKVVTDNVRSVFPGHTVIAPQHATLTPCTNFDENAIGLGPPWIVSATEYLPRPEQIAEAVRRVGTLVERGYRLQPRGPLPSYPEQRVYKDDRGYTIGISASKLPDRVDFTVYSKSSCTIDKP</sequence>
<reference evidence="2 3" key="1">
    <citation type="submission" date="2018-10" db="EMBL/GenBank/DDBJ databases">
        <title>Sequencing the genomes of 1000 actinobacteria strains.</title>
        <authorList>
            <person name="Klenk H.-P."/>
        </authorList>
    </citation>
    <scope>NUCLEOTIDE SEQUENCE [LARGE SCALE GENOMIC DNA]</scope>
    <source>
        <strain evidence="2 3">DSM 44343</strain>
    </source>
</reference>
<protein>
    <recommendedName>
        <fullName evidence="4">LppA-like lipoprotein</fullName>
    </recommendedName>
</protein>
<feature type="chain" id="PRO_5038655541" description="LppA-like lipoprotein" evidence="1">
    <location>
        <begin position="23"/>
        <end position="168"/>
    </location>
</feature>
<comment type="caution">
    <text evidence="2">The sequence shown here is derived from an EMBL/GenBank/DDBJ whole genome shotgun (WGS) entry which is preliminary data.</text>
</comment>
<dbReference type="PROSITE" id="PS51257">
    <property type="entry name" value="PROKAR_LIPOPROTEIN"/>
    <property type="match status" value="1"/>
</dbReference>